<organism evidence="1">
    <name type="scientific">Moineauvirus Sfi21</name>
    <dbReference type="NCBI Taxonomy" id="64186"/>
    <lineage>
        <taxon>Viruses</taxon>
        <taxon>Duplodnaviria</taxon>
        <taxon>Heunggongvirae</taxon>
        <taxon>Uroviricota</taxon>
        <taxon>Caudoviricetes</taxon>
        <taxon>Aliceevansviridae</taxon>
        <taxon>Moineauvirus</taxon>
    </lineage>
</organism>
<proteinExistence type="predicted"/>
<reference evidence="1" key="2">
    <citation type="journal article" date="1998" name="Virology">
        <title>A short noncoding viral DNA element showing characteristics of a replication origin confers bacteriophage resistance to Streptococcus thermophilus.</title>
        <authorList>
            <person name="Foley S."/>
            <person name="Lucchini S."/>
            <person name="Zwahlen M.C."/>
            <person name="Brussow H."/>
        </authorList>
    </citation>
    <scope>NUCLEOTIDE SEQUENCE</scope>
    <source>
        <strain evidence="1">Sfi21</strain>
    </source>
</reference>
<sequence length="53" mass="6182">MRLHSLMVLVSFSAILLSTQEVLLLCFHLLANALYPIHSILWNYWTVALIYSY</sequence>
<evidence type="ECO:0000313" key="1">
    <source>
        <dbReference type="EMBL" id="AAC72439.1"/>
    </source>
</evidence>
<name>O21864_9CAUD</name>
<reference evidence="1" key="1">
    <citation type="submission" date="1997-05" db="EMBL/GenBank/DDBJ databases">
        <authorList>
            <person name="Desiere F."/>
            <person name="Lucchini S."/>
            <person name="Bruttin A."/>
            <person name="Zwahlen M.-C."/>
            <person name="Brussow H."/>
        </authorList>
    </citation>
    <scope>NUCLEOTIDE SEQUENCE</scope>
    <source>
        <strain evidence="1">Sfi21</strain>
    </source>
</reference>
<protein>
    <submittedName>
        <fullName evidence="1">Orf53</fullName>
    </submittedName>
</protein>
<accession>O21864</accession>
<dbReference type="EMBL" id="AF004379">
    <property type="protein sequence ID" value="AAC72439.1"/>
    <property type="molecule type" value="Genomic_DNA"/>
</dbReference>